<organism evidence="1 2">
    <name type="scientific">Pseudodesulfovibrio cashew</name>
    <dbReference type="NCBI Taxonomy" id="2678688"/>
    <lineage>
        <taxon>Bacteria</taxon>
        <taxon>Pseudomonadati</taxon>
        <taxon>Thermodesulfobacteriota</taxon>
        <taxon>Desulfovibrionia</taxon>
        <taxon>Desulfovibrionales</taxon>
        <taxon>Desulfovibrionaceae</taxon>
    </lineage>
</organism>
<dbReference type="KEGG" id="psel:GM415_08595"/>
<dbReference type="EMBL" id="CP046400">
    <property type="protein sequence ID" value="QGY40184.1"/>
    <property type="molecule type" value="Genomic_DNA"/>
</dbReference>
<reference evidence="1 2" key="1">
    <citation type="submission" date="2019-11" db="EMBL/GenBank/DDBJ databases">
        <authorList>
            <person name="Zheng R.K."/>
            <person name="Sun C.M."/>
        </authorList>
    </citation>
    <scope>NUCLEOTIDE SEQUENCE [LARGE SCALE GENOMIC DNA]</scope>
    <source>
        <strain evidence="1 2">SRB007</strain>
    </source>
</reference>
<gene>
    <name evidence="1" type="ORF">GM415_08595</name>
</gene>
<dbReference type="Proteomes" id="UP000428328">
    <property type="component" value="Chromosome"/>
</dbReference>
<dbReference type="AlphaFoldDB" id="A0A6I6JRF8"/>
<evidence type="ECO:0000313" key="1">
    <source>
        <dbReference type="EMBL" id="QGY40184.1"/>
    </source>
</evidence>
<name>A0A6I6JRF8_9BACT</name>
<evidence type="ECO:0000313" key="2">
    <source>
        <dbReference type="Proteomes" id="UP000428328"/>
    </source>
</evidence>
<keyword evidence="2" id="KW-1185">Reference proteome</keyword>
<proteinExistence type="predicted"/>
<accession>A0A6I6JRF8</accession>
<protein>
    <submittedName>
        <fullName evidence="1">Uncharacterized protein</fullName>
    </submittedName>
</protein>
<dbReference type="RefSeq" id="WP_158947407.1">
    <property type="nucleotide sequence ID" value="NZ_CP046400.1"/>
</dbReference>
<sequence>MSGMHQRAEVDLAKTYATTDPILHAIDFEDVALTPVGARMVHLGAQAVLRQYIPAVELAKLTPSQAVAMFVDQVYWEENTGGLIMCAEMAHANLCLPIPSTHWAVRPTSGYSH</sequence>